<evidence type="ECO:0000256" key="3">
    <source>
        <dbReference type="ARBA" id="ARBA00022989"/>
    </source>
</evidence>
<dbReference type="EMBL" id="DYVY01000031">
    <property type="protein sequence ID" value="HJF93483.1"/>
    <property type="molecule type" value="Genomic_DNA"/>
</dbReference>
<comment type="caution">
    <text evidence="7">The sequence shown here is derived from an EMBL/GenBank/DDBJ whole genome shotgun (WGS) entry which is preliminary data.</text>
</comment>
<feature type="domain" description="ABC-2 type transporter transmembrane" evidence="6">
    <location>
        <begin position="21"/>
        <end position="164"/>
    </location>
</feature>
<gene>
    <name evidence="7" type="ORF">K8V82_01670</name>
</gene>
<evidence type="ECO:0000256" key="2">
    <source>
        <dbReference type="ARBA" id="ARBA00022692"/>
    </source>
</evidence>
<evidence type="ECO:0000256" key="1">
    <source>
        <dbReference type="ARBA" id="ARBA00004141"/>
    </source>
</evidence>
<evidence type="ECO:0000256" key="5">
    <source>
        <dbReference type="SAM" id="Phobius"/>
    </source>
</evidence>
<dbReference type="InterPro" id="IPR013525">
    <property type="entry name" value="ABC2_TM"/>
</dbReference>
<dbReference type="Gene3D" id="1.10.287.950">
    <property type="entry name" value="Methyl-accepting chemotaxis protein"/>
    <property type="match status" value="2"/>
</dbReference>
<dbReference type="NCBIfam" id="TIGR03061">
    <property type="entry name" value="pip_yhgE_Nterm"/>
    <property type="match status" value="1"/>
</dbReference>
<organism evidence="7 8">
    <name type="scientific">Lachnoclostridium phocaeense</name>
    <dbReference type="NCBI Taxonomy" id="1871021"/>
    <lineage>
        <taxon>Bacteria</taxon>
        <taxon>Bacillati</taxon>
        <taxon>Bacillota</taxon>
        <taxon>Clostridia</taxon>
        <taxon>Lachnospirales</taxon>
        <taxon>Lachnospiraceae</taxon>
    </lineage>
</organism>
<reference evidence="7" key="2">
    <citation type="submission" date="2021-09" db="EMBL/GenBank/DDBJ databases">
        <authorList>
            <person name="Gilroy R."/>
        </authorList>
    </citation>
    <scope>NUCLEOTIDE SEQUENCE</scope>
    <source>
        <strain evidence="7">ChiSjej5B23-16112</strain>
    </source>
</reference>
<dbReference type="InterPro" id="IPR051328">
    <property type="entry name" value="T7SS_ABC-Transporter"/>
</dbReference>
<feature type="domain" description="ABC-2 type transporter transmembrane" evidence="6">
    <location>
        <begin position="571"/>
        <end position="770"/>
    </location>
</feature>
<dbReference type="InterPro" id="IPR023908">
    <property type="entry name" value="xxxLxxG_rpt"/>
</dbReference>
<dbReference type="Pfam" id="PF12698">
    <property type="entry name" value="ABC2_membrane_3"/>
    <property type="match status" value="2"/>
</dbReference>
<evidence type="ECO:0000313" key="7">
    <source>
        <dbReference type="EMBL" id="HJF93483.1"/>
    </source>
</evidence>
<accession>A0A921HZ59</accession>
<feature type="transmembrane region" description="Helical" evidence="5">
    <location>
        <begin position="641"/>
        <end position="660"/>
    </location>
</feature>
<reference evidence="7" key="1">
    <citation type="journal article" date="2021" name="PeerJ">
        <title>Extensive microbial diversity within the chicken gut microbiome revealed by metagenomics and culture.</title>
        <authorList>
            <person name="Gilroy R."/>
            <person name="Ravi A."/>
            <person name="Getino M."/>
            <person name="Pursley I."/>
            <person name="Horton D.L."/>
            <person name="Alikhan N.F."/>
            <person name="Baker D."/>
            <person name="Gharbi K."/>
            <person name="Hall N."/>
            <person name="Watson M."/>
            <person name="Adriaenssens E.M."/>
            <person name="Foster-Nyarko E."/>
            <person name="Jarju S."/>
            <person name="Secka A."/>
            <person name="Antonio M."/>
            <person name="Oren A."/>
            <person name="Chaudhuri R.R."/>
            <person name="La Ragione R."/>
            <person name="Hildebrand F."/>
            <person name="Pallen M.J."/>
        </authorList>
    </citation>
    <scope>NUCLEOTIDE SEQUENCE</scope>
    <source>
        <strain evidence="7">ChiSjej5B23-16112</strain>
    </source>
</reference>
<dbReference type="PANTHER" id="PTHR43077">
    <property type="entry name" value="TRANSPORT PERMEASE YVFS-RELATED"/>
    <property type="match status" value="1"/>
</dbReference>
<evidence type="ECO:0000256" key="4">
    <source>
        <dbReference type="ARBA" id="ARBA00023136"/>
    </source>
</evidence>
<feature type="transmembrane region" description="Helical" evidence="5">
    <location>
        <begin position="599"/>
        <end position="621"/>
    </location>
</feature>
<dbReference type="PANTHER" id="PTHR43077:SF5">
    <property type="entry name" value="PHAGE INFECTION PROTEIN"/>
    <property type="match status" value="1"/>
</dbReference>
<dbReference type="Gene3D" id="3.40.1710.10">
    <property type="entry name" value="abc type-2 transporter like domain"/>
    <property type="match status" value="1"/>
</dbReference>
<name>A0A921HZ59_9FIRM</name>
<feature type="transmembrane region" description="Helical" evidence="5">
    <location>
        <begin position="750"/>
        <end position="771"/>
    </location>
</feature>
<dbReference type="InterPro" id="IPR017501">
    <property type="entry name" value="Phage_infect_YhgE_C"/>
</dbReference>
<dbReference type="AlphaFoldDB" id="A0A921HZ59"/>
<comment type="subcellular location">
    <subcellularLocation>
        <location evidence="1">Membrane</location>
        <topology evidence="1">Multi-pass membrane protein</topology>
    </subcellularLocation>
</comment>
<evidence type="ECO:0000259" key="6">
    <source>
        <dbReference type="Pfam" id="PF12698"/>
    </source>
</evidence>
<feature type="transmembrane region" description="Helical" evidence="5">
    <location>
        <begin position="696"/>
        <end position="718"/>
    </location>
</feature>
<sequence length="797" mass="83510">MLRQEWHRLFKNKILLIVTVAVIAIPTIYTTLFLGSMWDPYGNIDKLPVAVINHDVPVTYEDQKLDIGGTLMEELKNNDSLDFQFPSETEAQKGLENGTYYMVITIPKEFSAHASSLTDAHPKKMTLAYETNPGTNYIASKMSETAMKELESSVREEVTKTYTEVLFDKLAEVGGGMQEAADGSSELKTGTDQLTDGNQTITDNLQVLSDSALVFVEGSRELEVGISQYTDGVSAAAAGAEELQSGVNALDSGVNGAQKGGSDLAAGAVDVDDNMTALNAGLSELNAAASALPNAADVLNDGADSLSNGAQQLSDGIASLSDGAAGLKNGADVLSSGLQSAASSSQSLRDGAAGISQALSTLAGEEGVPEEVRAQIAAVQQQADIFSTSISAYTYGVDEAAAGSAQIASEIPDLQNGISAVQGGADSLKNGIGQLQAGTSALAEQAPAFVDGISAAASGADQLQKGTSMLRKGSADLDSGLGELAQGSEKLKDGTDTLVSGTGQLTSNSKALTEGAATLTDGACQISSGAGQLSDGSGELGDGLRQVSEGAETLSKELGSGAEQILETNTSDQAADMFAAPIDTEETKITEVANNGHAMAPYMMSVGLWVGCIAFSLMYPLTSYAGQMKCGFRWWISKASVLYMTAVLQAVVMIGALHIFDGFTPVEMGKTVLVACAASLAFMSVMYFFTSLLGRVGSFLMLIFMVIQLAGSVGTYPYELSGSFVPYLHDWVPFTYTVEAFRSTISGGESIRGCLVFLLLLFLVFTGLTILEFTVRARKIREGRNTWMVWLEEQGLA</sequence>
<feature type="transmembrane region" description="Helical" evidence="5">
    <location>
        <begin position="14"/>
        <end position="38"/>
    </location>
</feature>
<dbReference type="NCBIfam" id="TIGR03062">
    <property type="entry name" value="pip_yhgE_Cterm"/>
    <property type="match status" value="1"/>
</dbReference>
<proteinExistence type="predicted"/>
<evidence type="ECO:0000313" key="8">
    <source>
        <dbReference type="Proteomes" id="UP000769156"/>
    </source>
</evidence>
<dbReference type="GO" id="GO:0140359">
    <property type="term" value="F:ABC-type transporter activity"/>
    <property type="evidence" value="ECO:0007669"/>
    <property type="project" value="InterPro"/>
</dbReference>
<dbReference type="GO" id="GO:0016020">
    <property type="term" value="C:membrane"/>
    <property type="evidence" value="ECO:0007669"/>
    <property type="project" value="UniProtKB-SubCell"/>
</dbReference>
<dbReference type="Proteomes" id="UP000769156">
    <property type="component" value="Unassembled WGS sequence"/>
</dbReference>
<dbReference type="NCBIfam" id="TIGR03057">
    <property type="entry name" value="xxxLxxG_by_4"/>
    <property type="match status" value="4"/>
</dbReference>
<feature type="transmembrane region" description="Helical" evidence="5">
    <location>
        <begin position="672"/>
        <end position="689"/>
    </location>
</feature>
<dbReference type="InterPro" id="IPR017500">
    <property type="entry name" value="Phage_infect_YhgE_N"/>
</dbReference>
<keyword evidence="3 5" id="KW-1133">Transmembrane helix</keyword>
<protein>
    <submittedName>
        <fullName evidence="7">YhgE/Pip domain-containing protein</fullName>
    </submittedName>
</protein>
<keyword evidence="4 5" id="KW-0472">Membrane</keyword>
<keyword evidence="2 5" id="KW-0812">Transmembrane</keyword>